<reference evidence="1 2" key="1">
    <citation type="submission" date="2016-10" db="EMBL/GenBank/DDBJ databases">
        <authorList>
            <person name="de Groot N.N."/>
        </authorList>
    </citation>
    <scope>NUCLEOTIDE SEQUENCE [LARGE SCALE GENOMIC DNA]</scope>
    <source>
        <strain evidence="1 2">DSM 45434</strain>
    </source>
</reference>
<evidence type="ECO:0000313" key="2">
    <source>
        <dbReference type="Proteomes" id="UP000182237"/>
    </source>
</evidence>
<dbReference type="Pfam" id="PF00702">
    <property type="entry name" value="Hydrolase"/>
    <property type="match status" value="1"/>
</dbReference>
<dbReference type="InterPro" id="IPR006439">
    <property type="entry name" value="HAD-SF_hydro_IA"/>
</dbReference>
<gene>
    <name evidence="1" type="ORF">SAMN04488539_1558</name>
</gene>
<evidence type="ECO:0000313" key="1">
    <source>
        <dbReference type="EMBL" id="SDS37894.1"/>
    </source>
</evidence>
<dbReference type="PANTHER" id="PTHR43611:SF3">
    <property type="entry name" value="FLAVIN MONONUCLEOTIDE HYDROLASE 1, CHLOROPLATIC"/>
    <property type="match status" value="1"/>
</dbReference>
<dbReference type="eggNOG" id="COG1011">
    <property type="taxonomic scope" value="Bacteria"/>
</dbReference>
<dbReference type="OrthoDB" id="9795007at2"/>
<dbReference type="AlphaFoldDB" id="A0A1H1RQG5"/>
<dbReference type="NCBIfam" id="TIGR01509">
    <property type="entry name" value="HAD-SF-IA-v3"/>
    <property type="match status" value="1"/>
</dbReference>
<protein>
    <submittedName>
        <fullName evidence="1">Haloacid dehalogenase superfamily, subfamily IA, variant 3 with third motif having DD or ED</fullName>
    </submittedName>
</protein>
<dbReference type="Proteomes" id="UP000182237">
    <property type="component" value="Chromosome I"/>
</dbReference>
<dbReference type="Gene3D" id="3.40.50.1000">
    <property type="entry name" value="HAD superfamily/HAD-like"/>
    <property type="match status" value="1"/>
</dbReference>
<proteinExistence type="predicted"/>
<dbReference type="PANTHER" id="PTHR43611">
    <property type="entry name" value="ALPHA-D-GLUCOSE 1-PHOSPHATE PHOSPHATASE"/>
    <property type="match status" value="1"/>
</dbReference>
<keyword evidence="2" id="KW-1185">Reference proteome</keyword>
<sequence length="137" mass="14697">MQGLIIDYAGVLDLDAEEQNRWTSLIAAVKGKGVATAILSNEGAEGPTADAIREWEFRGVVDAVVLSGEIGFEKPDRAAFQAAANAIDIPLVDCVLIDDDIMNVRAAVEHGMIGILHTAFERTAVEIQSLFEIPGEF</sequence>
<dbReference type="STRING" id="1203190.GCA_000312345_01636"/>
<dbReference type="InterPro" id="IPR036412">
    <property type="entry name" value="HAD-like_sf"/>
</dbReference>
<dbReference type="SUPFAM" id="SSF56784">
    <property type="entry name" value="HAD-like"/>
    <property type="match status" value="1"/>
</dbReference>
<organism evidence="1 2">
    <name type="scientific">Corynebacterium timonense</name>
    <dbReference type="NCBI Taxonomy" id="441500"/>
    <lineage>
        <taxon>Bacteria</taxon>
        <taxon>Bacillati</taxon>
        <taxon>Actinomycetota</taxon>
        <taxon>Actinomycetes</taxon>
        <taxon>Mycobacteriales</taxon>
        <taxon>Corynebacteriaceae</taxon>
        <taxon>Corynebacterium</taxon>
    </lineage>
</organism>
<dbReference type="EMBL" id="LT629765">
    <property type="protein sequence ID" value="SDS37894.1"/>
    <property type="molecule type" value="Genomic_DNA"/>
</dbReference>
<dbReference type="RefSeq" id="WP_019194444.1">
    <property type="nucleotide sequence ID" value="NZ_LT629765.1"/>
</dbReference>
<accession>A0A1H1RQG5</accession>
<name>A0A1H1RQG5_9CORY</name>
<dbReference type="InterPro" id="IPR023214">
    <property type="entry name" value="HAD_sf"/>
</dbReference>